<dbReference type="Proteomes" id="UP001155241">
    <property type="component" value="Unassembled WGS sequence"/>
</dbReference>
<organism evidence="3 4">
    <name type="scientific">Aeoliella straminimaris</name>
    <dbReference type="NCBI Taxonomy" id="2954799"/>
    <lineage>
        <taxon>Bacteria</taxon>
        <taxon>Pseudomonadati</taxon>
        <taxon>Planctomycetota</taxon>
        <taxon>Planctomycetia</taxon>
        <taxon>Pirellulales</taxon>
        <taxon>Lacipirellulaceae</taxon>
        <taxon>Aeoliella</taxon>
    </lineage>
</organism>
<evidence type="ECO:0000313" key="4">
    <source>
        <dbReference type="Proteomes" id="UP001155241"/>
    </source>
</evidence>
<evidence type="ECO:0000256" key="2">
    <source>
        <dbReference type="SAM" id="SignalP"/>
    </source>
</evidence>
<protein>
    <submittedName>
        <fullName evidence="3">Uncharacterized protein</fullName>
    </submittedName>
</protein>
<reference evidence="3" key="1">
    <citation type="submission" date="2022-06" db="EMBL/GenBank/DDBJ databases">
        <title>Aeoliella straminimaris, a novel planctomycete from sediments.</title>
        <authorList>
            <person name="Vitorino I.R."/>
            <person name="Lage O.M."/>
        </authorList>
    </citation>
    <scope>NUCLEOTIDE SEQUENCE</scope>
    <source>
        <strain evidence="3">ICT_H6.2</strain>
    </source>
</reference>
<dbReference type="EMBL" id="JAMXLR010000061">
    <property type="protein sequence ID" value="MCO6045615.1"/>
    <property type="molecule type" value="Genomic_DNA"/>
</dbReference>
<accession>A0A9X2FB41</accession>
<proteinExistence type="predicted"/>
<name>A0A9X2FB41_9BACT</name>
<evidence type="ECO:0000313" key="3">
    <source>
        <dbReference type="EMBL" id="MCO6045615.1"/>
    </source>
</evidence>
<feature type="chain" id="PRO_5040998271" evidence="2">
    <location>
        <begin position="19"/>
        <end position="191"/>
    </location>
</feature>
<gene>
    <name evidence="3" type="ORF">NG895_17090</name>
</gene>
<feature type="signal peptide" evidence="2">
    <location>
        <begin position="1"/>
        <end position="18"/>
    </location>
</feature>
<sequence length="191" mass="21138">MLAKVLLATLLTTSTALAVSPWDDTTIKVDAAAELEVLKELYESRKGTLARNYNLYINGLTRTDDMLQSAAGYFVAASRLACAERKCETSYRYAQLAVISGERAKAAINHAVSQGLVSIDVLMEAQARVAHAKIVVLRFEALAKQRCVALKPLQPMENDEFMELLGEELGVPAPSRKDQRKRRDKPAWSKE</sequence>
<dbReference type="RefSeq" id="WP_252853730.1">
    <property type="nucleotide sequence ID" value="NZ_JAMXLR010000061.1"/>
</dbReference>
<keyword evidence="2" id="KW-0732">Signal</keyword>
<evidence type="ECO:0000256" key="1">
    <source>
        <dbReference type="SAM" id="MobiDB-lite"/>
    </source>
</evidence>
<dbReference type="AlphaFoldDB" id="A0A9X2FB41"/>
<feature type="region of interest" description="Disordered" evidence="1">
    <location>
        <begin position="172"/>
        <end position="191"/>
    </location>
</feature>
<keyword evidence="4" id="KW-1185">Reference proteome</keyword>
<comment type="caution">
    <text evidence="3">The sequence shown here is derived from an EMBL/GenBank/DDBJ whole genome shotgun (WGS) entry which is preliminary data.</text>
</comment>